<dbReference type="SMART" id="SM00066">
    <property type="entry name" value="GAL4"/>
    <property type="match status" value="1"/>
</dbReference>
<dbReference type="Proteomes" id="UP000503462">
    <property type="component" value="Chromosome 4"/>
</dbReference>
<dbReference type="PANTHER" id="PTHR47540">
    <property type="entry name" value="THIAMINE REPRESSIBLE GENES REGULATORY PROTEIN THI5"/>
    <property type="match status" value="1"/>
</dbReference>
<dbReference type="AlphaFoldDB" id="A0A6H0Y0N8"/>
<dbReference type="GO" id="GO:0043565">
    <property type="term" value="F:sequence-specific DNA binding"/>
    <property type="evidence" value="ECO:0007669"/>
    <property type="project" value="TreeGrafter"/>
</dbReference>
<dbReference type="SMART" id="SM00906">
    <property type="entry name" value="Fungal_trans"/>
    <property type="match status" value="1"/>
</dbReference>
<evidence type="ECO:0000256" key="5">
    <source>
        <dbReference type="ARBA" id="ARBA00023163"/>
    </source>
</evidence>
<keyword evidence="4" id="KW-0238">DNA-binding</keyword>
<dbReference type="PANTHER" id="PTHR47540:SF6">
    <property type="entry name" value="ZN(II)2CYS6 TRANSCRIPTION FACTOR (EUROFUNG)"/>
    <property type="match status" value="1"/>
</dbReference>
<accession>A0A6H0Y0N8</accession>
<evidence type="ECO:0000313" key="10">
    <source>
        <dbReference type="Proteomes" id="UP000503462"/>
    </source>
</evidence>
<dbReference type="Pfam" id="PF04082">
    <property type="entry name" value="Fungal_trans"/>
    <property type="match status" value="1"/>
</dbReference>
<keyword evidence="5" id="KW-0804">Transcription</keyword>
<sequence>MAPKRKRLIACNSCHKKKIRCSATGPPCINCTSSASECVYPVKDRKIKIGEHYLKSVLDENRRLASGISTPNSVVATPSATTPAQGVQDQACSLPSASSISTPRADNADRNPVIGEQPWFVSLKTSDLPIHIGEAADAAFATRLRQTVLGQPVSHMPRVHYMDDDTLRTLQEQSPQWPSASRLRFLVDVALKTICTRWHVVRRSVVLAKVERFIQQPGSCDWNTRCKLWALLAIGEVFSSRCAMPATTFPGALYWAKAMSLMSIAPERPHLEVVEIYLLLAFYASCLNRRHTSITLASQALRICVILGLHLEIDQSQLKDVALREHRCRLWWSAYRYDRLWASKIGWPPSIPDDSIEIGLPSNIRLPADLEGDFEDADYTVAALRLAGMSNSAINTLYVRKRHTISFTERVQAAVRTLREWSESLPPRLRLSDNAVPQYIPNHLLYLHLAFNQGVIVISRPILLHLLKQRRLVDNTVTDVSHPALSESATSLAMACVRRARQSANLLSRAWADGTFQTFDYFFTQFLFSSATILGLSALLRGPNWNDDRQEFLLALSFLHQLERNGNFGAREFSTHADAIEELLRDDLDARPDGIVLHEQQHTVLAEPLQDFLNDPDLNLEGIDFGLDQLDWQDMFLSDIPQV</sequence>
<dbReference type="OrthoDB" id="3266505at2759"/>
<keyword evidence="6" id="KW-0539">Nucleus</keyword>
<feature type="region of interest" description="Disordered" evidence="7">
    <location>
        <begin position="69"/>
        <end position="112"/>
    </location>
</feature>
<evidence type="ECO:0000256" key="7">
    <source>
        <dbReference type="SAM" id="MobiDB-lite"/>
    </source>
</evidence>
<evidence type="ECO:0000256" key="6">
    <source>
        <dbReference type="ARBA" id="ARBA00023242"/>
    </source>
</evidence>
<dbReference type="InterPro" id="IPR036864">
    <property type="entry name" value="Zn2-C6_fun-type_DNA-bd_sf"/>
</dbReference>
<feature type="compositionally biased region" description="Polar residues" evidence="7">
    <location>
        <begin position="69"/>
        <end position="104"/>
    </location>
</feature>
<feature type="domain" description="Zn(2)-C6 fungal-type" evidence="8">
    <location>
        <begin position="10"/>
        <end position="40"/>
    </location>
</feature>
<dbReference type="Gene3D" id="4.10.240.10">
    <property type="entry name" value="Zn(2)-C6 fungal-type DNA-binding domain"/>
    <property type="match status" value="1"/>
</dbReference>
<dbReference type="PROSITE" id="PS50048">
    <property type="entry name" value="ZN2_CY6_FUNGAL_2"/>
    <property type="match status" value="1"/>
</dbReference>
<evidence type="ECO:0000256" key="4">
    <source>
        <dbReference type="ARBA" id="ARBA00023125"/>
    </source>
</evidence>
<evidence type="ECO:0000259" key="8">
    <source>
        <dbReference type="PROSITE" id="PS50048"/>
    </source>
</evidence>
<dbReference type="GO" id="GO:0005634">
    <property type="term" value="C:nucleus"/>
    <property type="evidence" value="ECO:0007669"/>
    <property type="project" value="UniProtKB-SubCell"/>
</dbReference>
<name>A0A6H0Y0N8_9PEZI</name>
<keyword evidence="10" id="KW-1185">Reference proteome</keyword>
<evidence type="ECO:0000256" key="1">
    <source>
        <dbReference type="ARBA" id="ARBA00004123"/>
    </source>
</evidence>
<dbReference type="CDD" id="cd12148">
    <property type="entry name" value="fungal_TF_MHR"/>
    <property type="match status" value="1"/>
</dbReference>
<keyword evidence="3" id="KW-0805">Transcription regulation</keyword>
<dbReference type="EMBL" id="CP051142">
    <property type="protein sequence ID" value="QIX00408.1"/>
    <property type="molecule type" value="Genomic_DNA"/>
</dbReference>
<dbReference type="InterPro" id="IPR051711">
    <property type="entry name" value="Stress_Response_Reg"/>
</dbReference>
<dbReference type="InterPro" id="IPR007219">
    <property type="entry name" value="XnlR_reg_dom"/>
</dbReference>
<dbReference type="GO" id="GO:0045944">
    <property type="term" value="P:positive regulation of transcription by RNA polymerase II"/>
    <property type="evidence" value="ECO:0007669"/>
    <property type="project" value="TreeGrafter"/>
</dbReference>
<dbReference type="InterPro" id="IPR001138">
    <property type="entry name" value="Zn2Cys6_DnaBD"/>
</dbReference>
<dbReference type="GO" id="GO:0000981">
    <property type="term" value="F:DNA-binding transcription factor activity, RNA polymerase II-specific"/>
    <property type="evidence" value="ECO:0007669"/>
    <property type="project" value="InterPro"/>
</dbReference>
<protein>
    <recommendedName>
        <fullName evidence="8">Zn(2)-C6 fungal-type domain-containing protein</fullName>
    </recommendedName>
</protein>
<reference evidence="9 10" key="1">
    <citation type="journal article" date="2016" name="Sci. Rep.">
        <title>Peltaster fructicola genome reveals evolution from an invasive phytopathogen to an ectophytic parasite.</title>
        <authorList>
            <person name="Xu C."/>
            <person name="Chen H."/>
            <person name="Gleason M.L."/>
            <person name="Xu J.R."/>
            <person name="Liu H."/>
            <person name="Zhang R."/>
            <person name="Sun G."/>
        </authorList>
    </citation>
    <scope>NUCLEOTIDE SEQUENCE [LARGE SCALE GENOMIC DNA]</scope>
    <source>
        <strain evidence="9 10">LNHT1506</strain>
    </source>
</reference>
<dbReference type="GO" id="GO:0008270">
    <property type="term" value="F:zinc ion binding"/>
    <property type="evidence" value="ECO:0007669"/>
    <property type="project" value="InterPro"/>
</dbReference>
<dbReference type="SUPFAM" id="SSF57701">
    <property type="entry name" value="Zn2/Cys6 DNA-binding domain"/>
    <property type="match status" value="1"/>
</dbReference>
<dbReference type="Pfam" id="PF00172">
    <property type="entry name" value="Zn_clus"/>
    <property type="match status" value="1"/>
</dbReference>
<evidence type="ECO:0000313" key="9">
    <source>
        <dbReference type="EMBL" id="QIX00408.1"/>
    </source>
</evidence>
<evidence type="ECO:0000256" key="3">
    <source>
        <dbReference type="ARBA" id="ARBA00023015"/>
    </source>
</evidence>
<comment type="subcellular location">
    <subcellularLocation>
        <location evidence="1">Nucleus</location>
    </subcellularLocation>
</comment>
<dbReference type="GO" id="GO:0006351">
    <property type="term" value="P:DNA-templated transcription"/>
    <property type="evidence" value="ECO:0007669"/>
    <property type="project" value="InterPro"/>
</dbReference>
<keyword evidence="2" id="KW-0479">Metal-binding</keyword>
<proteinExistence type="predicted"/>
<dbReference type="CDD" id="cd00067">
    <property type="entry name" value="GAL4"/>
    <property type="match status" value="1"/>
</dbReference>
<gene>
    <name evidence="9" type="ORF">AMS68_005925</name>
</gene>
<dbReference type="PROSITE" id="PS00463">
    <property type="entry name" value="ZN2_CY6_FUNGAL_1"/>
    <property type="match status" value="1"/>
</dbReference>
<evidence type="ECO:0000256" key="2">
    <source>
        <dbReference type="ARBA" id="ARBA00022723"/>
    </source>
</evidence>
<organism evidence="9 10">
    <name type="scientific">Peltaster fructicola</name>
    <dbReference type="NCBI Taxonomy" id="286661"/>
    <lineage>
        <taxon>Eukaryota</taxon>
        <taxon>Fungi</taxon>
        <taxon>Dikarya</taxon>
        <taxon>Ascomycota</taxon>
        <taxon>Pezizomycotina</taxon>
        <taxon>Dothideomycetes</taxon>
        <taxon>Dothideomycetes incertae sedis</taxon>
        <taxon>Peltaster</taxon>
    </lineage>
</organism>